<dbReference type="SUPFAM" id="SSF51905">
    <property type="entry name" value="FAD/NAD(P)-binding domain"/>
    <property type="match status" value="1"/>
</dbReference>
<accession>L7KQH4</accession>
<dbReference type="Pfam" id="PF14759">
    <property type="entry name" value="Reductase_C"/>
    <property type="match status" value="1"/>
</dbReference>
<dbReference type="PRINTS" id="PR00368">
    <property type="entry name" value="FADPNR"/>
</dbReference>
<reference evidence="7 8" key="1">
    <citation type="submission" date="2012-12" db="EMBL/GenBank/DDBJ databases">
        <title>Whole genome shotgun sequence of Gordonia aichiensis NBRC 108223.</title>
        <authorList>
            <person name="Isaki-Nakamura S."/>
            <person name="Hosoyama A."/>
            <person name="Tsuchikane K."/>
            <person name="Ando Y."/>
            <person name="Baba S."/>
            <person name="Ohji S."/>
            <person name="Hamada M."/>
            <person name="Tamura T."/>
            <person name="Yamazoe A."/>
            <person name="Yamazaki S."/>
            <person name="Fujita N."/>
        </authorList>
    </citation>
    <scope>NUCLEOTIDE SEQUENCE [LARGE SCALE GENOMIC DNA]</scope>
    <source>
        <strain evidence="7 8">NBRC 108223</strain>
    </source>
</reference>
<comment type="caution">
    <text evidence="7">The sequence shown here is derived from an EMBL/GenBank/DDBJ whole genome shotgun (WGS) entry which is preliminary data.</text>
</comment>
<proteinExistence type="predicted"/>
<dbReference type="InterPro" id="IPR023753">
    <property type="entry name" value="FAD/NAD-binding_dom"/>
</dbReference>
<dbReference type="GO" id="GO:0005737">
    <property type="term" value="C:cytoplasm"/>
    <property type="evidence" value="ECO:0007669"/>
    <property type="project" value="TreeGrafter"/>
</dbReference>
<dbReference type="SUPFAM" id="SSF55424">
    <property type="entry name" value="FAD/NAD-linked reductases, dimerisation (C-terminal) domain"/>
    <property type="match status" value="1"/>
</dbReference>
<dbReference type="GO" id="GO:0016651">
    <property type="term" value="F:oxidoreductase activity, acting on NAD(P)H"/>
    <property type="evidence" value="ECO:0007669"/>
    <property type="project" value="TreeGrafter"/>
</dbReference>
<dbReference type="AlphaFoldDB" id="L7KQH4"/>
<evidence type="ECO:0000256" key="3">
    <source>
        <dbReference type="ARBA" id="ARBA00022827"/>
    </source>
</evidence>
<evidence type="ECO:0000256" key="2">
    <source>
        <dbReference type="ARBA" id="ARBA00022630"/>
    </source>
</evidence>
<dbReference type="STRING" id="1220583.GOACH_43_00090"/>
<feature type="domain" description="Reductase C-terminal" evidence="6">
    <location>
        <begin position="111"/>
        <end position="196"/>
    </location>
</feature>
<keyword evidence="4" id="KW-0560">Oxidoreductase</keyword>
<organism evidence="7 8">
    <name type="scientific">Gordonia aichiensis NBRC 108223</name>
    <dbReference type="NCBI Taxonomy" id="1220583"/>
    <lineage>
        <taxon>Bacteria</taxon>
        <taxon>Bacillati</taxon>
        <taxon>Actinomycetota</taxon>
        <taxon>Actinomycetes</taxon>
        <taxon>Mycobacteriales</taxon>
        <taxon>Gordoniaceae</taxon>
        <taxon>Gordonia</taxon>
    </lineage>
</organism>
<keyword evidence="2" id="KW-0285">Flavoprotein</keyword>
<evidence type="ECO:0000313" key="8">
    <source>
        <dbReference type="Proteomes" id="UP000010988"/>
    </source>
</evidence>
<dbReference type="Gene3D" id="3.50.50.60">
    <property type="entry name" value="FAD/NAD(P)-binding domain"/>
    <property type="match status" value="1"/>
</dbReference>
<evidence type="ECO:0000313" key="7">
    <source>
        <dbReference type="EMBL" id="GAC51095.1"/>
    </source>
</evidence>
<dbReference type="InterPro" id="IPR036188">
    <property type="entry name" value="FAD/NAD-bd_sf"/>
</dbReference>
<dbReference type="Gene3D" id="3.30.390.30">
    <property type="match status" value="1"/>
</dbReference>
<dbReference type="PANTHER" id="PTHR43557:SF2">
    <property type="entry name" value="RIESKE DOMAIN-CONTAINING PROTEIN-RELATED"/>
    <property type="match status" value="1"/>
</dbReference>
<dbReference type="Proteomes" id="UP000010988">
    <property type="component" value="Unassembled WGS sequence"/>
</dbReference>
<dbReference type="eggNOG" id="COG0446">
    <property type="taxonomic scope" value="Bacteria"/>
</dbReference>
<evidence type="ECO:0000256" key="4">
    <source>
        <dbReference type="ARBA" id="ARBA00023002"/>
    </source>
</evidence>
<name>L7KQH4_9ACTN</name>
<evidence type="ECO:0000259" key="6">
    <source>
        <dbReference type="Pfam" id="PF14759"/>
    </source>
</evidence>
<protein>
    <submittedName>
        <fullName evidence="7">Putative ferredoxin reductase</fullName>
    </submittedName>
</protein>
<evidence type="ECO:0000256" key="1">
    <source>
        <dbReference type="ARBA" id="ARBA00001974"/>
    </source>
</evidence>
<keyword evidence="3" id="KW-0274">FAD</keyword>
<keyword evidence="8" id="KW-1185">Reference proteome</keyword>
<dbReference type="InterPro" id="IPR028202">
    <property type="entry name" value="Reductase_C"/>
</dbReference>
<evidence type="ECO:0000259" key="5">
    <source>
        <dbReference type="Pfam" id="PF07992"/>
    </source>
</evidence>
<dbReference type="PANTHER" id="PTHR43557">
    <property type="entry name" value="APOPTOSIS-INDUCING FACTOR 1"/>
    <property type="match status" value="1"/>
</dbReference>
<gene>
    <name evidence="7" type="ORF">GOACH_43_00090</name>
</gene>
<comment type="cofactor">
    <cofactor evidence="1">
        <name>FAD</name>
        <dbReference type="ChEBI" id="CHEBI:57692"/>
    </cofactor>
</comment>
<feature type="domain" description="FAD/NAD(P)-binding" evidence="5">
    <location>
        <begin position="10"/>
        <end position="92"/>
    </location>
</feature>
<feature type="non-terminal residue" evidence="7">
    <location>
        <position position="1"/>
    </location>
</feature>
<dbReference type="Pfam" id="PF07992">
    <property type="entry name" value="Pyr_redox_2"/>
    <property type="match status" value="1"/>
</dbReference>
<dbReference type="RefSeq" id="WP_005180171.1">
    <property type="nucleotide sequence ID" value="NZ_BANR01000043.1"/>
</dbReference>
<dbReference type="InterPro" id="IPR016156">
    <property type="entry name" value="FAD/NAD-linked_Rdtase_dimer_sf"/>
</dbReference>
<sequence>EPRNCGGRAAGVVLADGGILDSDTVLVGIGARPADDLARAAGLECDDGIITDDEGRTSDPHVFAIGDVARRPVPGYAGLRRLESIPAATEHAKRAAAAITGTRPGHSEVPWFWSDQFDLKLKIAGLGEPDDLVITRQHPNGDAVSFFHLGRDNTVKAVESVNAPADFMAGKKLISSCTPIDPDALADPSTSLKDLLSTPATRQTLVT</sequence>
<dbReference type="EMBL" id="BANR01000043">
    <property type="protein sequence ID" value="GAC51095.1"/>
    <property type="molecule type" value="Genomic_DNA"/>
</dbReference>
<dbReference type="InterPro" id="IPR050446">
    <property type="entry name" value="FAD-oxidoreductase/Apoptosis"/>
</dbReference>